<gene>
    <name evidence="1" type="ORF">Aiant_80670</name>
</gene>
<sequence length="155" mass="16341">MPLAAGGERLAVSQNVEGAPEIRIGVFLAESGSPEHEVDIETDFDEGHVPAFGYKGRHSIDVSTRVVQLGNDVLRTAAEAVGREVALVVDGVVAGIEERYPADSKNFTIGDLELKFGVKATLGAGKAIEALLTASSEATVEVTLKLSQRQAANRQ</sequence>
<dbReference type="EMBL" id="AP023356">
    <property type="protein sequence ID" value="BCJ47410.1"/>
    <property type="molecule type" value="Genomic_DNA"/>
</dbReference>
<evidence type="ECO:0000313" key="1">
    <source>
        <dbReference type="EMBL" id="BCJ47410.1"/>
    </source>
</evidence>
<organism evidence="1 2">
    <name type="scientific">Actinoplanes ianthinogenes</name>
    <dbReference type="NCBI Taxonomy" id="122358"/>
    <lineage>
        <taxon>Bacteria</taxon>
        <taxon>Bacillati</taxon>
        <taxon>Actinomycetota</taxon>
        <taxon>Actinomycetes</taxon>
        <taxon>Micromonosporales</taxon>
        <taxon>Micromonosporaceae</taxon>
        <taxon>Actinoplanes</taxon>
    </lineage>
</organism>
<evidence type="ECO:0000313" key="2">
    <source>
        <dbReference type="Proteomes" id="UP000676967"/>
    </source>
</evidence>
<protein>
    <submittedName>
        <fullName evidence="1">Uncharacterized protein</fullName>
    </submittedName>
</protein>
<keyword evidence="2" id="KW-1185">Reference proteome</keyword>
<reference evidence="1 2" key="1">
    <citation type="submission" date="2020-08" db="EMBL/GenBank/DDBJ databases">
        <title>Whole genome shotgun sequence of Actinoplanes ianthinogenes NBRC 13996.</title>
        <authorList>
            <person name="Komaki H."/>
            <person name="Tamura T."/>
        </authorList>
    </citation>
    <scope>NUCLEOTIDE SEQUENCE [LARGE SCALE GENOMIC DNA]</scope>
    <source>
        <strain evidence="1 2">NBRC 13996</strain>
    </source>
</reference>
<proteinExistence type="predicted"/>
<accession>A0ABN6CQA8</accession>
<name>A0ABN6CQA8_9ACTN</name>
<dbReference type="Proteomes" id="UP000676967">
    <property type="component" value="Chromosome"/>
</dbReference>